<feature type="domain" description="Reverse transcriptase zinc-binding" evidence="1">
    <location>
        <begin position="92"/>
        <end position="175"/>
    </location>
</feature>
<dbReference type="Pfam" id="PF13966">
    <property type="entry name" value="zf-RVT"/>
    <property type="match status" value="1"/>
</dbReference>
<protein>
    <submittedName>
        <fullName evidence="2">RNA-directed DNA polymerase, eukaryota</fullName>
    </submittedName>
</protein>
<organism evidence="2 3">
    <name type="scientific">Tanacetum coccineum</name>
    <dbReference type="NCBI Taxonomy" id="301880"/>
    <lineage>
        <taxon>Eukaryota</taxon>
        <taxon>Viridiplantae</taxon>
        <taxon>Streptophyta</taxon>
        <taxon>Embryophyta</taxon>
        <taxon>Tracheophyta</taxon>
        <taxon>Spermatophyta</taxon>
        <taxon>Magnoliopsida</taxon>
        <taxon>eudicotyledons</taxon>
        <taxon>Gunneridae</taxon>
        <taxon>Pentapetalae</taxon>
        <taxon>asterids</taxon>
        <taxon>campanulids</taxon>
        <taxon>Asterales</taxon>
        <taxon>Asteraceae</taxon>
        <taxon>Asteroideae</taxon>
        <taxon>Anthemideae</taxon>
        <taxon>Anthemidinae</taxon>
        <taxon>Tanacetum</taxon>
    </lineage>
</organism>
<comment type="caution">
    <text evidence="2">The sequence shown here is derived from an EMBL/GenBank/DDBJ whole genome shotgun (WGS) entry which is preliminary data.</text>
</comment>
<dbReference type="EMBL" id="BQNB010012128">
    <property type="protein sequence ID" value="GJS99591.1"/>
    <property type="molecule type" value="Genomic_DNA"/>
</dbReference>
<keyword evidence="2" id="KW-0808">Transferase</keyword>
<evidence type="ECO:0000313" key="3">
    <source>
        <dbReference type="Proteomes" id="UP001151760"/>
    </source>
</evidence>
<reference evidence="2" key="2">
    <citation type="submission" date="2022-01" db="EMBL/GenBank/DDBJ databases">
        <authorList>
            <person name="Yamashiro T."/>
            <person name="Shiraishi A."/>
            <person name="Satake H."/>
            <person name="Nakayama K."/>
        </authorList>
    </citation>
    <scope>NUCLEOTIDE SEQUENCE</scope>
</reference>
<gene>
    <name evidence="2" type="ORF">Tco_0820761</name>
</gene>
<proteinExistence type="predicted"/>
<sequence>MGEETQTWEDKWCAGRRYLKLKTSRLYALESCKLISVGTKLSHSSICSSFRRNPRGGNELDQLVRLEDDLKGVVLSSNDDRWVWELESTGDFSVSSIRNLIDKKFLPNVELKTRWNKFIPIKINIHTWKIMTNSLPTRFNISCRGICIDSILCATCGKGVETTSHLFFSCSVARDVVKLITRWWMYWMTKIGILLDDWRKR</sequence>
<keyword evidence="2" id="KW-0695">RNA-directed DNA polymerase</keyword>
<keyword evidence="2" id="KW-0548">Nucleotidyltransferase</keyword>
<evidence type="ECO:0000259" key="1">
    <source>
        <dbReference type="Pfam" id="PF13966"/>
    </source>
</evidence>
<accession>A0ABQ5ADG9</accession>
<dbReference type="PANTHER" id="PTHR36617:SF16">
    <property type="entry name" value="OS04G0516500 PROTEIN"/>
    <property type="match status" value="1"/>
</dbReference>
<reference evidence="2" key="1">
    <citation type="journal article" date="2022" name="Int. J. Mol. Sci.">
        <title>Draft Genome of Tanacetum Coccineum: Genomic Comparison of Closely Related Tanacetum-Family Plants.</title>
        <authorList>
            <person name="Yamashiro T."/>
            <person name="Shiraishi A."/>
            <person name="Nakayama K."/>
            <person name="Satake H."/>
        </authorList>
    </citation>
    <scope>NUCLEOTIDE SEQUENCE</scope>
</reference>
<dbReference type="PANTHER" id="PTHR36617">
    <property type="entry name" value="PROTEIN, PUTATIVE-RELATED"/>
    <property type="match status" value="1"/>
</dbReference>
<evidence type="ECO:0000313" key="2">
    <source>
        <dbReference type="EMBL" id="GJS99591.1"/>
    </source>
</evidence>
<dbReference type="GO" id="GO:0003964">
    <property type="term" value="F:RNA-directed DNA polymerase activity"/>
    <property type="evidence" value="ECO:0007669"/>
    <property type="project" value="UniProtKB-KW"/>
</dbReference>
<dbReference type="Proteomes" id="UP001151760">
    <property type="component" value="Unassembled WGS sequence"/>
</dbReference>
<dbReference type="InterPro" id="IPR026960">
    <property type="entry name" value="RVT-Znf"/>
</dbReference>
<name>A0ABQ5ADG9_9ASTR</name>
<keyword evidence="3" id="KW-1185">Reference proteome</keyword>